<dbReference type="Proteomes" id="UP000191057">
    <property type="component" value="Plasmid unnamed3"/>
</dbReference>
<proteinExistence type="predicted"/>
<sequence>METHLQQLLNFYEDNISNSKLFIKEKVYALICLLLMILLFFTIILGHHGFKYYVVITILAIITFISFVCLIYRIEGRLGHFKGLTFKQKVSKCVLFVADTKFLMTLNDLKSLRDEKVIRLRQHFQEKGFYNEEHLKVFMDVLEKEYQNRFNISRLSVLISILIPLCTYYIQTVFNFRDAKINITNSGHIFMLNFIFIEIAVIMCCFYFITSCVLSSLKSTFLLVYSVRKYEVLDLTSLIRELYLECYIEEKQKKEVLIIKGFVKKE</sequence>
<gene>
    <name evidence="1" type="ORF">B4918_31640</name>
</gene>
<protein>
    <submittedName>
        <fullName evidence="1">Uncharacterized protein</fullName>
    </submittedName>
</protein>
<geneLocation type="plasmid" evidence="1 2">
    <name>unnamed3</name>
</geneLocation>
<name>A0A9W3TJ05_BACTU</name>
<dbReference type="RefSeq" id="WP_079246476.1">
    <property type="nucleotide sequence ID" value="NZ_JARSYF010000002.1"/>
</dbReference>
<dbReference type="EMBL" id="CP020005">
    <property type="protein sequence ID" value="AQY42458.1"/>
    <property type="molecule type" value="Genomic_DNA"/>
</dbReference>
<accession>A0A9W3TJ05</accession>
<evidence type="ECO:0000313" key="1">
    <source>
        <dbReference type="EMBL" id="AQY42458.1"/>
    </source>
</evidence>
<keyword evidence="1" id="KW-0614">Plasmid</keyword>
<reference evidence="1 2" key="1">
    <citation type="submission" date="2017-03" db="EMBL/GenBank/DDBJ databases">
        <title>Complete genome sequence of Bacillus thuringiensis L-7601, a novel melanin producing strain.</title>
        <authorList>
            <person name="Cai J."/>
            <person name="Cao Z."/>
            <person name="Tan T."/>
        </authorList>
    </citation>
    <scope>NUCLEOTIDE SEQUENCE [LARGE SCALE GENOMIC DNA]</scope>
    <source>
        <strain evidence="1 2">L-7601</strain>
        <plasmid evidence="1 2">unnamed3</plasmid>
    </source>
</reference>
<organism evidence="1 2">
    <name type="scientific">Bacillus thuringiensis</name>
    <dbReference type="NCBI Taxonomy" id="1428"/>
    <lineage>
        <taxon>Bacteria</taxon>
        <taxon>Bacillati</taxon>
        <taxon>Bacillota</taxon>
        <taxon>Bacilli</taxon>
        <taxon>Bacillales</taxon>
        <taxon>Bacillaceae</taxon>
        <taxon>Bacillus</taxon>
        <taxon>Bacillus cereus group</taxon>
    </lineage>
</organism>
<evidence type="ECO:0000313" key="2">
    <source>
        <dbReference type="Proteomes" id="UP000191057"/>
    </source>
</evidence>
<dbReference type="AlphaFoldDB" id="A0A9W3TJ05"/>